<name>A0A931G0Z8_9ACTN</name>
<evidence type="ECO:0000313" key="2">
    <source>
        <dbReference type="EMBL" id="MBG0566460.1"/>
    </source>
</evidence>
<dbReference type="EMBL" id="JADQTO010000020">
    <property type="protein sequence ID" value="MBG0566460.1"/>
    <property type="molecule type" value="Genomic_DNA"/>
</dbReference>
<dbReference type="Proteomes" id="UP000598146">
    <property type="component" value="Unassembled WGS sequence"/>
</dbReference>
<evidence type="ECO:0000256" key="1">
    <source>
        <dbReference type="SAM" id="Phobius"/>
    </source>
</evidence>
<feature type="transmembrane region" description="Helical" evidence="1">
    <location>
        <begin position="6"/>
        <end position="27"/>
    </location>
</feature>
<keyword evidence="1" id="KW-0812">Transmembrane</keyword>
<comment type="caution">
    <text evidence="2">The sequence shown here is derived from an EMBL/GenBank/DDBJ whole genome shotgun (WGS) entry which is preliminary data.</text>
</comment>
<keyword evidence="1" id="KW-0472">Membrane</keyword>
<feature type="transmembrane region" description="Helical" evidence="1">
    <location>
        <begin position="99"/>
        <end position="128"/>
    </location>
</feature>
<reference evidence="2" key="1">
    <citation type="submission" date="2020-11" db="EMBL/GenBank/DDBJ databases">
        <title>Isolation and identification of active actinomycetes.</title>
        <authorList>
            <person name="Sun X."/>
        </authorList>
    </citation>
    <scope>NUCLEOTIDE SEQUENCE</scope>
    <source>
        <strain evidence="2">NEAU-A11</strain>
    </source>
</reference>
<evidence type="ECO:0000313" key="3">
    <source>
        <dbReference type="Proteomes" id="UP000598146"/>
    </source>
</evidence>
<gene>
    <name evidence="2" type="ORF">I4J89_33945</name>
</gene>
<keyword evidence="1" id="KW-1133">Transmembrane helix</keyword>
<dbReference type="AlphaFoldDB" id="A0A931G0Z8"/>
<protein>
    <submittedName>
        <fullName evidence="2">Uncharacterized protein</fullName>
    </submittedName>
</protein>
<dbReference type="RefSeq" id="WP_196418237.1">
    <property type="nucleotide sequence ID" value="NZ_JADQTO010000020.1"/>
</dbReference>
<feature type="transmembrane region" description="Helical" evidence="1">
    <location>
        <begin position="48"/>
        <end position="64"/>
    </location>
</feature>
<keyword evidence="3" id="KW-1185">Reference proteome</keyword>
<sequence>MDPIAYATVVLLSILREGLAIPVLAAYRLVLRFRLGSSRAEALFPRRNYLIIQSVLFLVCVLTVPVNNPLLVLVLWSPAIWLGALAYSSRTSRPRFSGLPCSCLIVVLALIGPLFFLSVPFALGLAAYRLVSVPYPAPEVIQVKGADPAWVYVLTVDETSTTVLNPDGSLRRLPNDAVEERAVCPERIAFPGTKSLRHRSLMQRWLHPPNATAIPACGRAPRPPKF</sequence>
<organism evidence="2 3">
    <name type="scientific">Actinoplanes aureus</name>
    <dbReference type="NCBI Taxonomy" id="2792083"/>
    <lineage>
        <taxon>Bacteria</taxon>
        <taxon>Bacillati</taxon>
        <taxon>Actinomycetota</taxon>
        <taxon>Actinomycetes</taxon>
        <taxon>Micromonosporales</taxon>
        <taxon>Micromonosporaceae</taxon>
        <taxon>Actinoplanes</taxon>
    </lineage>
</organism>
<proteinExistence type="predicted"/>
<feature type="transmembrane region" description="Helical" evidence="1">
    <location>
        <begin position="70"/>
        <end position="87"/>
    </location>
</feature>
<accession>A0A931G0Z8</accession>